<feature type="domain" description="Methylamine utilisation protein MauE" evidence="6">
    <location>
        <begin position="7"/>
        <end position="86"/>
    </location>
</feature>
<evidence type="ECO:0000256" key="4">
    <source>
        <dbReference type="ARBA" id="ARBA00023136"/>
    </source>
</evidence>
<dbReference type="OrthoDB" id="327939at2"/>
<keyword evidence="4 5" id="KW-0472">Membrane</keyword>
<accession>A0A1H2ZA01</accession>
<comment type="subcellular location">
    <subcellularLocation>
        <location evidence="1">Membrane</location>
        <topology evidence="1">Multi-pass membrane protein</topology>
    </subcellularLocation>
</comment>
<gene>
    <name evidence="7" type="ORF">SAMN04487892_3381</name>
</gene>
<dbReference type="InterPro" id="IPR009908">
    <property type="entry name" value="Methylamine_util_MauE"/>
</dbReference>
<keyword evidence="3 5" id="KW-1133">Transmembrane helix</keyword>
<evidence type="ECO:0000313" key="7">
    <source>
        <dbReference type="EMBL" id="SDX14292.1"/>
    </source>
</evidence>
<evidence type="ECO:0000259" key="6">
    <source>
        <dbReference type="Pfam" id="PF07291"/>
    </source>
</evidence>
<dbReference type="Pfam" id="PF07291">
    <property type="entry name" value="MauE"/>
    <property type="match status" value="1"/>
</dbReference>
<name>A0A1H2ZA01_9FLAO</name>
<dbReference type="AlphaFoldDB" id="A0A1H2ZA01"/>
<dbReference type="PANTHER" id="PTHR36974:SF1">
    <property type="entry name" value="DOXX FAMILY MEMBRANE PROTEIN"/>
    <property type="match status" value="1"/>
</dbReference>
<sequence>MAPWHLYLMALLYIFAGVMHFIKPKMYLRIMPQYLPDHKLLVLLSGIFEVAFGVALLFSFTREWSVYGIILMLLSFLPVHFYMLSSEKAGAGIPLWLLILRVPLQFVLMYWAFSYVNI</sequence>
<feature type="transmembrane region" description="Helical" evidence="5">
    <location>
        <begin position="64"/>
        <end position="83"/>
    </location>
</feature>
<dbReference type="GO" id="GO:0016020">
    <property type="term" value="C:membrane"/>
    <property type="evidence" value="ECO:0007669"/>
    <property type="project" value="UniProtKB-SubCell"/>
</dbReference>
<reference evidence="8" key="1">
    <citation type="submission" date="2016-10" db="EMBL/GenBank/DDBJ databases">
        <authorList>
            <person name="Varghese N."/>
            <person name="Submissions S."/>
        </authorList>
    </citation>
    <scope>NUCLEOTIDE SEQUENCE [LARGE SCALE GENOMIC DNA]</scope>
    <source>
        <strain evidence="8">DSM 25030</strain>
    </source>
</reference>
<feature type="transmembrane region" description="Helical" evidence="5">
    <location>
        <begin position="95"/>
        <end position="113"/>
    </location>
</feature>
<evidence type="ECO:0000313" key="8">
    <source>
        <dbReference type="Proteomes" id="UP000199592"/>
    </source>
</evidence>
<evidence type="ECO:0000256" key="5">
    <source>
        <dbReference type="SAM" id="Phobius"/>
    </source>
</evidence>
<organism evidence="7 8">
    <name type="scientific">Flagellimonas zhangzhouensis</name>
    <dbReference type="NCBI Taxonomy" id="1073328"/>
    <lineage>
        <taxon>Bacteria</taxon>
        <taxon>Pseudomonadati</taxon>
        <taxon>Bacteroidota</taxon>
        <taxon>Flavobacteriia</taxon>
        <taxon>Flavobacteriales</taxon>
        <taxon>Flavobacteriaceae</taxon>
        <taxon>Flagellimonas</taxon>
    </lineage>
</organism>
<dbReference type="EMBL" id="FNMY01000008">
    <property type="protein sequence ID" value="SDX14292.1"/>
    <property type="molecule type" value="Genomic_DNA"/>
</dbReference>
<evidence type="ECO:0000256" key="1">
    <source>
        <dbReference type="ARBA" id="ARBA00004141"/>
    </source>
</evidence>
<proteinExistence type="predicted"/>
<dbReference type="RefSeq" id="WP_090299607.1">
    <property type="nucleotide sequence ID" value="NZ_FNKI01000007.1"/>
</dbReference>
<feature type="transmembrane region" description="Helical" evidence="5">
    <location>
        <begin position="6"/>
        <end position="28"/>
    </location>
</feature>
<protein>
    <submittedName>
        <fullName evidence="7">Uncharacterized membrane protein</fullName>
    </submittedName>
</protein>
<keyword evidence="2 5" id="KW-0812">Transmembrane</keyword>
<keyword evidence="8" id="KW-1185">Reference proteome</keyword>
<dbReference type="PANTHER" id="PTHR36974">
    <property type="entry name" value="MEMBRANE PROTEIN-RELATED"/>
    <property type="match status" value="1"/>
</dbReference>
<dbReference type="GO" id="GO:0030416">
    <property type="term" value="P:methylamine metabolic process"/>
    <property type="evidence" value="ECO:0007669"/>
    <property type="project" value="InterPro"/>
</dbReference>
<evidence type="ECO:0000256" key="3">
    <source>
        <dbReference type="ARBA" id="ARBA00022989"/>
    </source>
</evidence>
<dbReference type="STRING" id="1073328.SAMN05216294_3386"/>
<dbReference type="Proteomes" id="UP000199592">
    <property type="component" value="Unassembled WGS sequence"/>
</dbReference>
<feature type="transmembrane region" description="Helical" evidence="5">
    <location>
        <begin position="40"/>
        <end position="58"/>
    </location>
</feature>
<evidence type="ECO:0000256" key="2">
    <source>
        <dbReference type="ARBA" id="ARBA00022692"/>
    </source>
</evidence>